<dbReference type="Pfam" id="PF00583">
    <property type="entry name" value="Acetyltransf_1"/>
    <property type="match status" value="1"/>
</dbReference>
<gene>
    <name evidence="2" type="ORF">EHS13_33140</name>
</gene>
<keyword evidence="3" id="KW-1185">Reference proteome</keyword>
<protein>
    <submittedName>
        <fullName evidence="2">N-acetyltransferase</fullName>
    </submittedName>
</protein>
<organism evidence="2 3">
    <name type="scientific">Paenibacillus psychroresistens</name>
    <dbReference type="NCBI Taxonomy" id="1778678"/>
    <lineage>
        <taxon>Bacteria</taxon>
        <taxon>Bacillati</taxon>
        <taxon>Bacillota</taxon>
        <taxon>Bacilli</taxon>
        <taxon>Bacillales</taxon>
        <taxon>Paenibacillaceae</taxon>
        <taxon>Paenibacillus</taxon>
    </lineage>
</organism>
<dbReference type="RefSeq" id="WP_155704529.1">
    <property type="nucleotide sequence ID" value="NZ_CP034235.1"/>
</dbReference>
<dbReference type="OrthoDB" id="423921at2"/>
<reference evidence="3" key="1">
    <citation type="submission" date="2018-11" db="EMBL/GenBank/DDBJ databases">
        <title>Complete genome sequence of Paenibacillus sp. ML311-T8.</title>
        <authorList>
            <person name="Nam Y.-D."/>
            <person name="Kang J."/>
            <person name="Chung W.-H."/>
            <person name="Park Y.S."/>
        </authorList>
    </citation>
    <scope>NUCLEOTIDE SEQUENCE [LARGE SCALE GENOMIC DNA]</scope>
    <source>
        <strain evidence="3">ML311-T8</strain>
    </source>
</reference>
<evidence type="ECO:0000259" key="1">
    <source>
        <dbReference type="PROSITE" id="PS51186"/>
    </source>
</evidence>
<accession>A0A6B8RUQ9</accession>
<dbReference type="Proteomes" id="UP000426246">
    <property type="component" value="Chromosome"/>
</dbReference>
<sequence>MELQVQALTEQHGKEICKWSYAAPYDIYNWPSWGIMLAQELQFADPDIREAQFAAVIQMKKDSFDQELIGYVQYFPMEGVTRIGLGIKPDLCDQGIGHAFMRAILKEAMVRYPDQEIDLEVHTWNERAQKTYAKAGFIRTDEYERLTPTGVGRFYCMVYQG</sequence>
<dbReference type="InterPro" id="IPR000182">
    <property type="entry name" value="GNAT_dom"/>
</dbReference>
<dbReference type="Gene3D" id="3.40.630.30">
    <property type="match status" value="1"/>
</dbReference>
<dbReference type="AlphaFoldDB" id="A0A6B8RUQ9"/>
<keyword evidence="2" id="KW-0808">Transferase</keyword>
<evidence type="ECO:0000313" key="2">
    <source>
        <dbReference type="EMBL" id="QGQ99365.1"/>
    </source>
</evidence>
<proteinExistence type="predicted"/>
<feature type="domain" description="N-acetyltransferase" evidence="1">
    <location>
        <begin position="3"/>
        <end position="161"/>
    </location>
</feature>
<dbReference type="GO" id="GO:0016747">
    <property type="term" value="F:acyltransferase activity, transferring groups other than amino-acyl groups"/>
    <property type="evidence" value="ECO:0007669"/>
    <property type="project" value="InterPro"/>
</dbReference>
<dbReference type="EMBL" id="CP034235">
    <property type="protein sequence ID" value="QGQ99365.1"/>
    <property type="molecule type" value="Genomic_DNA"/>
</dbReference>
<dbReference type="SUPFAM" id="SSF55729">
    <property type="entry name" value="Acyl-CoA N-acyltransferases (Nat)"/>
    <property type="match status" value="1"/>
</dbReference>
<dbReference type="InterPro" id="IPR016181">
    <property type="entry name" value="Acyl_CoA_acyltransferase"/>
</dbReference>
<dbReference type="KEGG" id="ppsc:EHS13_33140"/>
<name>A0A6B8RUQ9_9BACL</name>
<dbReference type="PROSITE" id="PS51186">
    <property type="entry name" value="GNAT"/>
    <property type="match status" value="1"/>
</dbReference>
<evidence type="ECO:0000313" key="3">
    <source>
        <dbReference type="Proteomes" id="UP000426246"/>
    </source>
</evidence>